<protein>
    <submittedName>
        <fullName evidence="3">Serine/threonine-protein phosphatase</fullName>
    </submittedName>
</protein>
<dbReference type="InterPro" id="IPR029016">
    <property type="entry name" value="GAF-like_dom_sf"/>
</dbReference>
<proteinExistence type="predicted"/>
<dbReference type="SUPFAM" id="SSF81606">
    <property type="entry name" value="PP2C-like"/>
    <property type="match status" value="1"/>
</dbReference>
<dbReference type="EMBL" id="CP070499">
    <property type="protein sequence ID" value="QSB13947.1"/>
    <property type="molecule type" value="Genomic_DNA"/>
</dbReference>
<keyword evidence="1" id="KW-0378">Hydrolase</keyword>
<dbReference type="PANTHER" id="PTHR43156">
    <property type="entry name" value="STAGE II SPORULATION PROTEIN E-RELATED"/>
    <property type="match status" value="1"/>
</dbReference>
<dbReference type="Gene3D" id="3.60.40.10">
    <property type="entry name" value="PPM-type phosphatase domain"/>
    <property type="match status" value="1"/>
</dbReference>
<reference evidence="3" key="1">
    <citation type="submission" date="2021-02" db="EMBL/GenBank/DDBJ databases">
        <title>Natrosporangium hydrolyticum gen. nov., sp. nov, a haloalkaliphilic actinobacterium from a soda solonchak soil.</title>
        <authorList>
            <person name="Sorokin D.Y."/>
            <person name="Khijniak T.V."/>
            <person name="Zakharycheva A.P."/>
            <person name="Boueva O.V."/>
            <person name="Ariskina E.V."/>
            <person name="Hahnke R.L."/>
            <person name="Bunk B."/>
            <person name="Sproer C."/>
            <person name="Schumann P."/>
            <person name="Evtushenko L.I."/>
            <person name="Kublanov I.V."/>
        </authorList>
    </citation>
    <scope>NUCLEOTIDE SEQUENCE</scope>
    <source>
        <strain evidence="3">DSM 106523</strain>
    </source>
</reference>
<dbReference type="InterPro" id="IPR052016">
    <property type="entry name" value="Bact_Sigma-Reg"/>
</dbReference>
<dbReference type="Gene3D" id="3.30.450.40">
    <property type="match status" value="1"/>
</dbReference>
<feature type="domain" description="PPM-type phosphatase" evidence="2">
    <location>
        <begin position="199"/>
        <end position="430"/>
    </location>
</feature>
<dbReference type="InterPro" id="IPR001932">
    <property type="entry name" value="PPM-type_phosphatase-like_dom"/>
</dbReference>
<dbReference type="SMART" id="SM00331">
    <property type="entry name" value="PP2C_SIG"/>
    <property type="match status" value="1"/>
</dbReference>
<dbReference type="PANTHER" id="PTHR43156:SF2">
    <property type="entry name" value="STAGE II SPORULATION PROTEIN E"/>
    <property type="match status" value="1"/>
</dbReference>
<sequence>MTATAVRGSFATAVERRAETLFAEAAQRLAGTLNQRRCLHAIAELAVAHLADVAVVLGPSAKPYAEGVRLAAAGHLTELRMLPQELADVPALVEAMTSAPPASRWLDPGTLPGRLLPSGVAPLGQVLLTPMSGDGVPGGALLLGWRAGRAPKSDDELAVARTFATRAGAAMAAALLYREQSEAMAVLQAELLPPQLPRLLGAELAGGYRPAERGLLVGGDFYDVFTPAGAGSRTVVVLGDVCGKGAPAAALTGKVRQTLRALHLVEQEPAMLLRVLNDALLQPGQSGQLSHSGQFVTLVLGQLDRLPGGGLRLTFATGGHPTPLVLRANGQVSEVPVAGTLVGVVPTLQVGTASVELAPGDICLLYSDGMTEARGGDSGREQFGEHRFRQALRDCHGWTAEAVVSHLEQLVVDWSGGAIQDDIAMLAIRSRPLAGNGLALPVSRS</sequence>
<gene>
    <name evidence="3" type="ORF">JQS43_20740</name>
</gene>
<evidence type="ECO:0000313" key="4">
    <source>
        <dbReference type="Proteomes" id="UP000662857"/>
    </source>
</evidence>
<dbReference type="AlphaFoldDB" id="A0A895Y8B2"/>
<evidence type="ECO:0000313" key="3">
    <source>
        <dbReference type="EMBL" id="QSB13947.1"/>
    </source>
</evidence>
<dbReference type="Pfam" id="PF07228">
    <property type="entry name" value="SpoIIE"/>
    <property type="match status" value="1"/>
</dbReference>
<dbReference type="RefSeq" id="WP_239676061.1">
    <property type="nucleotide sequence ID" value="NZ_CP070499.1"/>
</dbReference>
<dbReference type="GO" id="GO:0016791">
    <property type="term" value="F:phosphatase activity"/>
    <property type="evidence" value="ECO:0007669"/>
    <property type="project" value="TreeGrafter"/>
</dbReference>
<dbReference type="InterPro" id="IPR036457">
    <property type="entry name" value="PPM-type-like_dom_sf"/>
</dbReference>
<keyword evidence="4" id="KW-1185">Reference proteome</keyword>
<evidence type="ECO:0000256" key="1">
    <source>
        <dbReference type="ARBA" id="ARBA00022801"/>
    </source>
</evidence>
<dbReference type="KEGG" id="nhy:JQS43_20740"/>
<organism evidence="3 4">
    <name type="scientific">Natronosporangium hydrolyticum</name>
    <dbReference type="NCBI Taxonomy" id="2811111"/>
    <lineage>
        <taxon>Bacteria</taxon>
        <taxon>Bacillati</taxon>
        <taxon>Actinomycetota</taxon>
        <taxon>Actinomycetes</taxon>
        <taxon>Micromonosporales</taxon>
        <taxon>Micromonosporaceae</taxon>
        <taxon>Natronosporangium</taxon>
    </lineage>
</organism>
<evidence type="ECO:0000259" key="2">
    <source>
        <dbReference type="SMART" id="SM00331"/>
    </source>
</evidence>
<accession>A0A895Y8B2</accession>
<name>A0A895Y8B2_9ACTN</name>
<dbReference type="SUPFAM" id="SSF55781">
    <property type="entry name" value="GAF domain-like"/>
    <property type="match status" value="1"/>
</dbReference>
<dbReference type="Proteomes" id="UP000662857">
    <property type="component" value="Chromosome"/>
</dbReference>